<feature type="domain" description="RmlD-like substrate binding" evidence="7">
    <location>
        <begin position="10"/>
        <end position="298"/>
    </location>
</feature>
<dbReference type="InterPro" id="IPR005913">
    <property type="entry name" value="dTDP_dehydrorham_reduct"/>
</dbReference>
<dbReference type="PATRIC" id="fig|1603606.3.peg.1836"/>
<proteinExistence type="inferred from homology"/>
<dbReference type="GO" id="GO:0019305">
    <property type="term" value="P:dTDP-rhamnose biosynthetic process"/>
    <property type="evidence" value="ECO:0007669"/>
    <property type="project" value="UniProtKB-UniPathway"/>
</dbReference>
<dbReference type="Proteomes" id="UP000057158">
    <property type="component" value="Chromosome"/>
</dbReference>
<dbReference type="Gene3D" id="3.40.50.720">
    <property type="entry name" value="NAD(P)-binding Rossmann-like Domain"/>
    <property type="match status" value="1"/>
</dbReference>
<dbReference type="OrthoDB" id="9803892at2"/>
<comment type="pathway">
    <text evidence="1 6">Carbohydrate biosynthesis; dTDP-L-rhamnose biosynthesis.</text>
</comment>
<keyword evidence="6" id="KW-0560">Oxidoreductase</keyword>
<dbReference type="KEGG" id="des:DSOUD_1687"/>
<name>A0A0M4D0J2_9BACT</name>
<accession>A0A0M4D0J2</accession>
<dbReference type="PANTHER" id="PTHR10491:SF4">
    <property type="entry name" value="METHIONINE ADENOSYLTRANSFERASE 2 SUBUNIT BETA"/>
    <property type="match status" value="1"/>
</dbReference>
<keyword evidence="9" id="KW-1185">Reference proteome</keyword>
<dbReference type="EMBL" id="CP010802">
    <property type="protein sequence ID" value="ALC16465.1"/>
    <property type="molecule type" value="Genomic_DNA"/>
</dbReference>
<evidence type="ECO:0000259" key="7">
    <source>
        <dbReference type="Pfam" id="PF04321"/>
    </source>
</evidence>
<dbReference type="RefSeq" id="WP_053550563.1">
    <property type="nucleotide sequence ID" value="NZ_CP010802.1"/>
</dbReference>
<dbReference type="CDD" id="cd05254">
    <property type="entry name" value="dTDP_HR_like_SDR_e"/>
    <property type="match status" value="1"/>
</dbReference>
<evidence type="ECO:0000313" key="8">
    <source>
        <dbReference type="EMBL" id="ALC16465.1"/>
    </source>
</evidence>
<gene>
    <name evidence="8" type="primary">rmlD</name>
    <name evidence="8" type="ORF">DSOUD_1687</name>
</gene>
<evidence type="ECO:0000256" key="3">
    <source>
        <dbReference type="ARBA" id="ARBA00012929"/>
    </source>
</evidence>
<dbReference type="SUPFAM" id="SSF51735">
    <property type="entry name" value="NAD(P)-binding Rossmann-fold domains"/>
    <property type="match status" value="1"/>
</dbReference>
<reference evidence="8 9" key="1">
    <citation type="submission" date="2015-07" db="EMBL/GenBank/DDBJ databases">
        <title>Isolation and Genomic Characterization of a Novel Halophilic Metal-Reducing Deltaproteobacterium from the Deep Subsurface.</title>
        <authorList>
            <person name="Badalamenti J.P."/>
            <person name="Summers Z.M."/>
            <person name="Gralnick J.A."/>
            <person name="Bond D.R."/>
        </authorList>
    </citation>
    <scope>NUCLEOTIDE SEQUENCE [LARGE SCALE GENOMIC DNA]</scope>
    <source>
        <strain evidence="8 9">WTL</strain>
    </source>
</reference>
<comment type="catalytic activity">
    <reaction evidence="5">
        <text>dTDP-beta-L-rhamnose + NADP(+) = dTDP-4-dehydro-beta-L-rhamnose + NADPH + H(+)</text>
        <dbReference type="Rhea" id="RHEA:21796"/>
        <dbReference type="ChEBI" id="CHEBI:15378"/>
        <dbReference type="ChEBI" id="CHEBI:57510"/>
        <dbReference type="ChEBI" id="CHEBI:57783"/>
        <dbReference type="ChEBI" id="CHEBI:58349"/>
        <dbReference type="ChEBI" id="CHEBI:62830"/>
        <dbReference type="EC" id="1.1.1.133"/>
    </reaction>
</comment>
<dbReference type="AlphaFoldDB" id="A0A0M4D0J2"/>
<dbReference type="UniPathway" id="UPA00124"/>
<dbReference type="InterPro" id="IPR029903">
    <property type="entry name" value="RmlD-like-bd"/>
</dbReference>
<sequence>MTGPAKCLALIGAKGMLASMVLDTASADFEITPFDLPEFDLTDASLVQKVIGELKPDVIINCAAFTAVDACETNEDLANKVNGEGPGILAAAALKVGATLVHISTDYVFDGKQTRPYAEEDRPNPSSAYGRSKLLGEEAIRSSGLKEYFIIRTSWLYGPGGKNFVETVARLAAERQELRIVADQFGTPTYTGDLAGAIFNLLDAATVDPPPANSPYGLYHFSNEGECSWHDFALAIVEELKGRGATVVAEAVLPIRTEEYPLPAPRPAYSVFSKEKYRRVTGATVPHWKESLIRYFDRRSSEV</sequence>
<organism evidence="8 9">
    <name type="scientific">Desulfuromonas soudanensis</name>
    <dbReference type="NCBI Taxonomy" id="1603606"/>
    <lineage>
        <taxon>Bacteria</taxon>
        <taxon>Pseudomonadati</taxon>
        <taxon>Thermodesulfobacteriota</taxon>
        <taxon>Desulfuromonadia</taxon>
        <taxon>Desulfuromonadales</taxon>
        <taxon>Desulfuromonadaceae</taxon>
        <taxon>Desulfuromonas</taxon>
    </lineage>
</organism>
<dbReference type="Pfam" id="PF04321">
    <property type="entry name" value="RmlD_sub_bind"/>
    <property type="match status" value="1"/>
</dbReference>
<evidence type="ECO:0000256" key="5">
    <source>
        <dbReference type="ARBA" id="ARBA00048200"/>
    </source>
</evidence>
<keyword evidence="6" id="KW-0521">NADP</keyword>
<protein>
    <recommendedName>
        <fullName evidence="4 6">dTDP-4-dehydrorhamnose reductase</fullName>
        <ecNumber evidence="3 6">1.1.1.133</ecNumber>
    </recommendedName>
</protein>
<dbReference type="NCBIfam" id="TIGR01214">
    <property type="entry name" value="rmlD"/>
    <property type="match status" value="1"/>
</dbReference>
<evidence type="ECO:0000256" key="6">
    <source>
        <dbReference type="RuleBase" id="RU364082"/>
    </source>
</evidence>
<dbReference type="GO" id="GO:0005829">
    <property type="term" value="C:cytosol"/>
    <property type="evidence" value="ECO:0007669"/>
    <property type="project" value="TreeGrafter"/>
</dbReference>
<comment type="function">
    <text evidence="6">Catalyzes the reduction of dTDP-6-deoxy-L-lyxo-4-hexulose to yield dTDP-L-rhamnose.</text>
</comment>
<evidence type="ECO:0000313" key="9">
    <source>
        <dbReference type="Proteomes" id="UP000057158"/>
    </source>
</evidence>
<evidence type="ECO:0000256" key="2">
    <source>
        <dbReference type="ARBA" id="ARBA00010944"/>
    </source>
</evidence>
<dbReference type="EC" id="1.1.1.133" evidence="3 6"/>
<dbReference type="PANTHER" id="PTHR10491">
    <property type="entry name" value="DTDP-4-DEHYDRORHAMNOSE REDUCTASE"/>
    <property type="match status" value="1"/>
</dbReference>
<comment type="similarity">
    <text evidence="2 6">Belongs to the dTDP-4-dehydrorhamnose reductase family.</text>
</comment>
<evidence type="ECO:0000256" key="1">
    <source>
        <dbReference type="ARBA" id="ARBA00004781"/>
    </source>
</evidence>
<dbReference type="Gene3D" id="3.90.25.10">
    <property type="entry name" value="UDP-galactose 4-epimerase, domain 1"/>
    <property type="match status" value="1"/>
</dbReference>
<dbReference type="InterPro" id="IPR036291">
    <property type="entry name" value="NAD(P)-bd_dom_sf"/>
</dbReference>
<evidence type="ECO:0000256" key="4">
    <source>
        <dbReference type="ARBA" id="ARBA00017099"/>
    </source>
</evidence>
<dbReference type="GO" id="GO:0008831">
    <property type="term" value="F:dTDP-4-dehydrorhamnose reductase activity"/>
    <property type="evidence" value="ECO:0007669"/>
    <property type="project" value="UniProtKB-EC"/>
</dbReference>
<dbReference type="STRING" id="1603606.DSOUD_1687"/>